<name>A0A2L0RYP3_9PSED</name>
<dbReference type="RefSeq" id="WP_104503352.1">
    <property type="nucleotide sequence ID" value="NZ_CP018049.1"/>
</dbReference>
<dbReference type="AlphaFoldDB" id="A0A2L0RYP3"/>
<protein>
    <recommendedName>
        <fullName evidence="1">HTH cro/C1-type domain-containing protein</fullName>
    </recommendedName>
</protein>
<organism evidence="2 3">
    <name type="scientific">Pseudomonas orientalis</name>
    <dbReference type="NCBI Taxonomy" id="76758"/>
    <lineage>
        <taxon>Bacteria</taxon>
        <taxon>Pseudomonadati</taxon>
        <taxon>Pseudomonadota</taxon>
        <taxon>Gammaproteobacteria</taxon>
        <taxon>Pseudomonadales</taxon>
        <taxon>Pseudomonadaceae</taxon>
        <taxon>Pseudomonas</taxon>
    </lineage>
</organism>
<evidence type="ECO:0000313" key="2">
    <source>
        <dbReference type="EMBL" id="AUZ46874.1"/>
    </source>
</evidence>
<dbReference type="EMBL" id="CP018049">
    <property type="protein sequence ID" value="AUZ46874.1"/>
    <property type="molecule type" value="Genomic_DNA"/>
</dbReference>
<proteinExistence type="predicted"/>
<dbReference type="KEGG" id="poi:BOP93_15115"/>
<dbReference type="Proteomes" id="UP000239888">
    <property type="component" value="Chromosome"/>
</dbReference>
<dbReference type="GO" id="GO:0003677">
    <property type="term" value="F:DNA binding"/>
    <property type="evidence" value="ECO:0007669"/>
    <property type="project" value="InterPro"/>
</dbReference>
<feature type="domain" description="HTH cro/C1-type" evidence="1">
    <location>
        <begin position="8"/>
        <end position="61"/>
    </location>
</feature>
<dbReference type="SUPFAM" id="SSF47413">
    <property type="entry name" value="lambda repressor-like DNA-binding domains"/>
    <property type="match status" value="1"/>
</dbReference>
<dbReference type="CDD" id="cd00093">
    <property type="entry name" value="HTH_XRE"/>
    <property type="match status" value="1"/>
</dbReference>
<dbReference type="Pfam" id="PF01381">
    <property type="entry name" value="HTH_3"/>
    <property type="match status" value="1"/>
</dbReference>
<dbReference type="InterPro" id="IPR010982">
    <property type="entry name" value="Lambda_DNA-bd_dom_sf"/>
</dbReference>
<dbReference type="SMART" id="SM00530">
    <property type="entry name" value="HTH_XRE"/>
    <property type="match status" value="1"/>
</dbReference>
<sequence>MHEIGTRLKEERVRLKYSQKDFAAIGGVKANAQYKYEQGRRSPSALYLSQLADIGIDVQYVVTGRHSRGSDQSEFFSIFCQLTLRERRIVTELMEYFFNRY</sequence>
<dbReference type="PROSITE" id="PS50943">
    <property type="entry name" value="HTH_CROC1"/>
    <property type="match status" value="1"/>
</dbReference>
<accession>A0A2L0RYP3</accession>
<reference evidence="2 3" key="1">
    <citation type="journal article" date="2018" name="Front. Microbiol.">
        <title>Pseudomonas orientalis F9: A Potent Antagonist against Phytopathogens with Phytotoxic Effect in the Apple Flower.</title>
        <authorList>
            <person name="Zengerer V."/>
            <person name="Schmid M."/>
            <person name="Bieri M."/>
            <person name="Muller D.C."/>
            <person name="Remus-Emsermann M.N.P."/>
            <person name="Ahrens C.H."/>
            <person name="Pelludat C."/>
        </authorList>
    </citation>
    <scope>NUCLEOTIDE SEQUENCE [LARGE SCALE GENOMIC DNA]</scope>
    <source>
        <strain evidence="2 3">F9</strain>
    </source>
</reference>
<evidence type="ECO:0000259" key="1">
    <source>
        <dbReference type="PROSITE" id="PS50943"/>
    </source>
</evidence>
<dbReference type="Gene3D" id="1.10.260.40">
    <property type="entry name" value="lambda repressor-like DNA-binding domains"/>
    <property type="match status" value="1"/>
</dbReference>
<gene>
    <name evidence="2" type="ORF">BOP93_15115</name>
</gene>
<evidence type="ECO:0000313" key="3">
    <source>
        <dbReference type="Proteomes" id="UP000239888"/>
    </source>
</evidence>
<dbReference type="InterPro" id="IPR001387">
    <property type="entry name" value="Cro/C1-type_HTH"/>
</dbReference>